<keyword evidence="2" id="KW-1133">Transmembrane helix</keyword>
<proteinExistence type="predicted"/>
<feature type="region of interest" description="Disordered" evidence="1">
    <location>
        <begin position="413"/>
        <end position="440"/>
    </location>
</feature>
<accession>A0ABM7IQN1</accession>
<feature type="transmembrane region" description="Helical" evidence="2">
    <location>
        <begin position="218"/>
        <end position="239"/>
    </location>
</feature>
<dbReference type="Proteomes" id="UP000466683">
    <property type="component" value="Chromosome"/>
</dbReference>
<reference evidence="3 4" key="1">
    <citation type="journal article" date="2019" name="Emerg. Microbes Infect.">
        <title>Comprehensive subspecies identification of 175 nontuberculous mycobacteria species based on 7547 genomic profiles.</title>
        <authorList>
            <person name="Matsumoto Y."/>
            <person name="Kinjo T."/>
            <person name="Motooka D."/>
            <person name="Nabeya D."/>
            <person name="Jung N."/>
            <person name="Uechi K."/>
            <person name="Horii T."/>
            <person name="Iida T."/>
            <person name="Fujita J."/>
            <person name="Nakamura S."/>
        </authorList>
    </citation>
    <scope>NUCLEOTIDE SEQUENCE [LARGE SCALE GENOMIC DNA]</scope>
    <source>
        <strain evidence="3 4">JCM 15653</strain>
    </source>
</reference>
<keyword evidence="4" id="KW-1185">Reference proteome</keyword>
<feature type="transmembrane region" description="Helical" evidence="2">
    <location>
        <begin position="27"/>
        <end position="51"/>
    </location>
</feature>
<evidence type="ECO:0000256" key="1">
    <source>
        <dbReference type="SAM" id="MobiDB-lite"/>
    </source>
</evidence>
<keyword evidence="2" id="KW-0812">Transmembrane</keyword>
<evidence type="ECO:0000313" key="4">
    <source>
        <dbReference type="Proteomes" id="UP000466683"/>
    </source>
</evidence>
<sequence>MPGNATASHTALTAIKRVEARNWITQLLAGALVGACVCAGLGSVLFSMMAADTTATALVRIVEPPDLVAIAGGASQTTPQTQDNTGRYVAGEVAYLSGDGFGQAVAARLGKNKPPKLKVVQDGQSSVVAISNTDSSRSDAIRAVQMTIDVYGQQLAERTDRQMQLILPALSQWQQAADGPGAVAIQALRDRIRLQATQSSKLPVLQAPTPDYVSSHRATIGAALGIFLGATVVPLIMMARRKRAGLVSLSSDGPDISDAVDRILVPVIDLRQPPRPAWGDDQIALGRKLYAQLGAPDAGRTIVVVGASPSSGASTVAALLELAASEHGPVQVTNEPIVKPDSSTTVIVKAGTVGSSGSVPAAIASATDLVLVCRPGTDTSEQVHLACSAMASSAATRNAVFTSLPWWRFGRHSDEKPEPHVNGADVTSADGKTMTRDAIV</sequence>
<dbReference type="EMBL" id="AP022579">
    <property type="protein sequence ID" value="BBX89103.1"/>
    <property type="molecule type" value="Genomic_DNA"/>
</dbReference>
<protein>
    <submittedName>
        <fullName evidence="3">Uncharacterized protein</fullName>
    </submittedName>
</protein>
<evidence type="ECO:0000256" key="2">
    <source>
        <dbReference type="SAM" id="Phobius"/>
    </source>
</evidence>
<evidence type="ECO:0000313" key="3">
    <source>
        <dbReference type="EMBL" id="BBX89103.1"/>
    </source>
</evidence>
<organism evidence="3 4">
    <name type="scientific">Mycolicibacterium boenickei</name>
    <dbReference type="NCBI Taxonomy" id="146017"/>
    <lineage>
        <taxon>Bacteria</taxon>
        <taxon>Bacillati</taxon>
        <taxon>Actinomycetota</taxon>
        <taxon>Actinomycetes</taxon>
        <taxon>Mycobacteriales</taxon>
        <taxon>Mycobacteriaceae</taxon>
        <taxon>Mycolicibacterium</taxon>
    </lineage>
</organism>
<name>A0ABM7IQN1_9MYCO</name>
<gene>
    <name evidence="3" type="ORF">MBOE_07520</name>
</gene>
<keyword evidence="2" id="KW-0472">Membrane</keyword>